<evidence type="ECO:0000313" key="2">
    <source>
        <dbReference type="Proteomes" id="UP000002878"/>
    </source>
</evidence>
<gene>
    <name evidence="1" type="ORF">MUS_2100</name>
</gene>
<reference evidence="1 2" key="1">
    <citation type="journal article" date="2012" name="J. Biotechnol.">
        <title>Genome sequence of the plant growth promoting strain Bacillus amyloliquefaciens subsp. plantarum B9601-Y2 and expression of mersacidin and other secondary metabolites.</title>
        <authorList>
            <person name="He P."/>
            <person name="Hao K."/>
            <person name="Blom J."/>
            <person name="Ruckert C."/>
            <person name="Vater J."/>
            <person name="Mao Z."/>
            <person name="Wu Y."/>
            <person name="Hou M."/>
            <person name="He P."/>
            <person name="He Y."/>
            <person name="Borriss R."/>
        </authorList>
    </citation>
    <scope>NUCLEOTIDE SEQUENCE [LARGE SCALE GENOMIC DNA]</scope>
    <source>
        <strain evidence="1">Y2</strain>
    </source>
</reference>
<dbReference type="PATRIC" id="fig|1126211.3.peg.2014"/>
<accession>I2C5Y5</accession>
<name>I2C5Y5_BACAY</name>
<dbReference type="KEGG" id="bqy:MUS_2100"/>
<dbReference type="EMBL" id="CP003332">
    <property type="protein sequence ID" value="AFJ62059.1"/>
    <property type="molecule type" value="Genomic_DNA"/>
</dbReference>
<sequence>MIIKNKGESANLIAFSYQEKEGHFILHREVYIPKGFY</sequence>
<dbReference type="Proteomes" id="UP000002878">
    <property type="component" value="Chromosome"/>
</dbReference>
<dbReference type="AlphaFoldDB" id="I2C5Y5"/>
<dbReference type="HOGENOM" id="CLU_3339455_0_0_9"/>
<evidence type="ECO:0000313" key="1">
    <source>
        <dbReference type="EMBL" id="AFJ62059.1"/>
    </source>
</evidence>
<protein>
    <submittedName>
        <fullName evidence="1">Uncharacterized protein</fullName>
    </submittedName>
</protein>
<proteinExistence type="predicted"/>
<organism evidence="1 2">
    <name type="scientific">Bacillus amyloliquefaciens (strain Y2)</name>
    <name type="common">Bacillus amyloliquefaciens subsp. plantarum (strain B9601-Y2)</name>
    <dbReference type="NCBI Taxonomy" id="1155777"/>
    <lineage>
        <taxon>Bacteria</taxon>
        <taxon>Bacillati</taxon>
        <taxon>Bacillota</taxon>
        <taxon>Bacilli</taxon>
        <taxon>Bacillales</taxon>
        <taxon>Bacillaceae</taxon>
        <taxon>Bacillus</taxon>
        <taxon>Bacillus amyloliquefaciens group</taxon>
    </lineage>
</organism>